<proteinExistence type="inferred from homology"/>
<dbReference type="SUPFAM" id="SSF103473">
    <property type="entry name" value="MFS general substrate transporter"/>
    <property type="match status" value="1"/>
</dbReference>
<feature type="transmembrane region" description="Helical" evidence="8">
    <location>
        <begin position="61"/>
        <end position="81"/>
    </location>
</feature>
<feature type="transmembrane region" description="Helical" evidence="8">
    <location>
        <begin position="279"/>
        <end position="302"/>
    </location>
</feature>
<keyword evidence="3" id="KW-0813">Transport</keyword>
<dbReference type="NCBIfam" id="TIGR00711">
    <property type="entry name" value="efflux_EmrB"/>
    <property type="match status" value="1"/>
</dbReference>
<dbReference type="PANTHER" id="PTHR42718:SF9">
    <property type="entry name" value="MAJOR FACILITATOR SUPERFAMILY MULTIDRUG TRANSPORTER MFSC"/>
    <property type="match status" value="1"/>
</dbReference>
<feature type="transmembrane region" description="Helical" evidence="8">
    <location>
        <begin position="342"/>
        <end position="359"/>
    </location>
</feature>
<feature type="transmembrane region" description="Helical" evidence="8">
    <location>
        <begin position="308"/>
        <end position="330"/>
    </location>
</feature>
<evidence type="ECO:0000313" key="10">
    <source>
        <dbReference type="EMBL" id="MST32347.1"/>
    </source>
</evidence>
<gene>
    <name evidence="10" type="ORF">GHK86_06375</name>
</gene>
<comment type="caution">
    <text evidence="10">The sequence shown here is derived from an EMBL/GenBank/DDBJ whole genome shotgun (WGS) entry which is preliminary data.</text>
</comment>
<feature type="transmembrane region" description="Helical" evidence="8">
    <location>
        <begin position="151"/>
        <end position="174"/>
    </location>
</feature>
<dbReference type="PROSITE" id="PS50850">
    <property type="entry name" value="MFS"/>
    <property type="match status" value="1"/>
</dbReference>
<keyword evidence="5 8" id="KW-0812">Transmembrane</keyword>
<evidence type="ECO:0000256" key="2">
    <source>
        <dbReference type="ARBA" id="ARBA00008537"/>
    </source>
</evidence>
<dbReference type="InterPro" id="IPR036259">
    <property type="entry name" value="MFS_trans_sf"/>
</dbReference>
<accession>A0ABW9QRQ4</accession>
<feature type="transmembrane region" description="Helical" evidence="8">
    <location>
        <begin position="93"/>
        <end position="115"/>
    </location>
</feature>
<evidence type="ECO:0000256" key="8">
    <source>
        <dbReference type="SAM" id="Phobius"/>
    </source>
</evidence>
<keyword evidence="4" id="KW-1003">Cell membrane</keyword>
<name>A0ABW9QRQ4_9ACTN</name>
<sequence length="523" mass="54334">MQVAASSSPTPGEVGSRRRRLVVLFGCCLSLFIVSMDVTIVNVALPAIQARFHASLAGLQWVIDAYVLVVASLLLLSGSLGDRLGRRRMFQTGLVIFGVGSAACSLAPSLLLLVVFRMLQAVGGSMLNPNSLSVMTSVFRDPKERAQAIGIWGGVFGVSAASGPVLGGLLIDAIGWRSIFWVNLPIAALAFVLMARFAPESKADRPRRPDPVGQVLVIVLLASLAYAIIEGPTDGWGSPGILGLFALSAAALVAFLVYEQRRREPLIEIRFFRSPPFSGAAVIAVCLFFVLSGFLFLNTLYLQEVRGYSAVLAGVATLPATVIIAVVAPLTGRFVGRHGTRLPLSAAGLCITAGCLILAQERVSSPYLELAVGYALIGTALGLANPPITNTAVAGMPASQTGVAASIASTSRQVGNVLGVAVVGAVVTDGLHARLSRQVPHLPVPGAVRERIAHLSAGGTGLHLPPGTRDVAGIRHLVDVAFTGAGHDGWYLAAAAGVVTFVVGLTTTGPGGRRRAERVLAAD</sequence>
<protein>
    <submittedName>
        <fullName evidence="10">DHA2 family efflux MFS transporter permease subunit</fullName>
    </submittedName>
</protein>
<dbReference type="EMBL" id="WJHE01000275">
    <property type="protein sequence ID" value="MST32347.1"/>
    <property type="molecule type" value="Genomic_DNA"/>
</dbReference>
<feature type="domain" description="Major facilitator superfamily (MFS) profile" evidence="9">
    <location>
        <begin position="23"/>
        <end position="512"/>
    </location>
</feature>
<evidence type="ECO:0000256" key="6">
    <source>
        <dbReference type="ARBA" id="ARBA00022989"/>
    </source>
</evidence>
<dbReference type="InterPro" id="IPR020846">
    <property type="entry name" value="MFS_dom"/>
</dbReference>
<dbReference type="InterPro" id="IPR011701">
    <property type="entry name" value="MFS"/>
</dbReference>
<evidence type="ECO:0000256" key="3">
    <source>
        <dbReference type="ARBA" id="ARBA00022448"/>
    </source>
</evidence>
<comment type="subcellular location">
    <subcellularLocation>
        <location evidence="1">Cell membrane</location>
        <topology evidence="1">Multi-pass membrane protein</topology>
    </subcellularLocation>
</comment>
<dbReference type="InterPro" id="IPR004638">
    <property type="entry name" value="EmrB-like"/>
</dbReference>
<evidence type="ECO:0000256" key="5">
    <source>
        <dbReference type="ARBA" id="ARBA00022692"/>
    </source>
</evidence>
<dbReference type="Gene3D" id="1.20.1720.10">
    <property type="entry name" value="Multidrug resistance protein D"/>
    <property type="match status" value="1"/>
</dbReference>
<organism evidence="10 11">
    <name type="scientific">Acidiferrimicrobium australe</name>
    <dbReference type="NCBI Taxonomy" id="2664430"/>
    <lineage>
        <taxon>Bacteria</taxon>
        <taxon>Bacillati</taxon>
        <taxon>Actinomycetota</taxon>
        <taxon>Acidimicrobiia</taxon>
        <taxon>Acidimicrobiales</taxon>
        <taxon>Acidimicrobiaceae</taxon>
        <taxon>Acidiferrimicrobium</taxon>
    </lineage>
</organism>
<dbReference type="Pfam" id="PF07690">
    <property type="entry name" value="MFS_1"/>
    <property type="match status" value="1"/>
</dbReference>
<keyword evidence="7 8" id="KW-0472">Membrane</keyword>
<feature type="transmembrane region" description="Helical" evidence="8">
    <location>
        <begin position="21"/>
        <end position="41"/>
    </location>
</feature>
<dbReference type="PRINTS" id="PR01036">
    <property type="entry name" value="TCRTETB"/>
</dbReference>
<keyword evidence="11" id="KW-1185">Reference proteome</keyword>
<evidence type="ECO:0000259" key="9">
    <source>
        <dbReference type="PROSITE" id="PS50850"/>
    </source>
</evidence>
<evidence type="ECO:0000256" key="1">
    <source>
        <dbReference type="ARBA" id="ARBA00004651"/>
    </source>
</evidence>
<feature type="transmembrane region" description="Helical" evidence="8">
    <location>
        <begin position="180"/>
        <end position="199"/>
    </location>
</feature>
<dbReference type="CDD" id="cd17321">
    <property type="entry name" value="MFS_MMR_MDR_like"/>
    <property type="match status" value="1"/>
</dbReference>
<keyword evidence="6 8" id="KW-1133">Transmembrane helix</keyword>
<evidence type="ECO:0000256" key="7">
    <source>
        <dbReference type="ARBA" id="ARBA00023136"/>
    </source>
</evidence>
<feature type="transmembrane region" description="Helical" evidence="8">
    <location>
        <begin position="211"/>
        <end position="229"/>
    </location>
</feature>
<comment type="similarity">
    <text evidence="2">Belongs to the major facilitator superfamily. EmrB family.</text>
</comment>
<dbReference type="Gene3D" id="1.20.1250.20">
    <property type="entry name" value="MFS general substrate transporter like domains"/>
    <property type="match status" value="1"/>
</dbReference>
<evidence type="ECO:0000313" key="11">
    <source>
        <dbReference type="Proteomes" id="UP000437736"/>
    </source>
</evidence>
<dbReference type="Proteomes" id="UP000437736">
    <property type="component" value="Unassembled WGS sequence"/>
</dbReference>
<feature type="transmembrane region" description="Helical" evidence="8">
    <location>
        <begin position="241"/>
        <end position="258"/>
    </location>
</feature>
<reference evidence="10 11" key="1">
    <citation type="submission" date="2019-11" db="EMBL/GenBank/DDBJ databases">
        <title>Acidiferrimicrobium australis gen. nov., sp. nov., an acidophilic and obligately heterotrophic, member of the Actinobacteria that catalyses dissimilatory oxido- reduction of iron isolated from metal-rich acidic water in Chile.</title>
        <authorList>
            <person name="Gonzalez D."/>
            <person name="Huber K."/>
            <person name="Hedrich S."/>
            <person name="Rojas-Villalobos C."/>
            <person name="Quatrini R."/>
            <person name="Dinamarca M.A."/>
            <person name="Schwarz A."/>
            <person name="Canales C."/>
            <person name="Nancucheo I."/>
        </authorList>
    </citation>
    <scope>NUCLEOTIDE SEQUENCE [LARGE SCALE GENOMIC DNA]</scope>
    <source>
        <strain evidence="10 11">USS-CCA1</strain>
    </source>
</reference>
<feature type="transmembrane region" description="Helical" evidence="8">
    <location>
        <begin position="489"/>
        <end position="508"/>
    </location>
</feature>
<dbReference type="PANTHER" id="PTHR42718">
    <property type="entry name" value="MAJOR FACILITATOR SUPERFAMILY MULTIDRUG TRANSPORTER MFSC"/>
    <property type="match status" value="1"/>
</dbReference>
<evidence type="ECO:0000256" key="4">
    <source>
        <dbReference type="ARBA" id="ARBA00022475"/>
    </source>
</evidence>